<dbReference type="Proteomes" id="UP000815260">
    <property type="component" value="Chromosome 5B"/>
</dbReference>
<protein>
    <submittedName>
        <fullName evidence="2">Uncharacterized protein</fullName>
    </submittedName>
</protein>
<name>A0A9R1HIP4_WHEAT</name>
<organism evidence="2">
    <name type="scientific">Triticum aestivum</name>
    <name type="common">Wheat</name>
    <dbReference type="NCBI Taxonomy" id="4565"/>
    <lineage>
        <taxon>Eukaryota</taxon>
        <taxon>Viridiplantae</taxon>
        <taxon>Streptophyta</taxon>
        <taxon>Embryophyta</taxon>
        <taxon>Tracheophyta</taxon>
        <taxon>Spermatophyta</taxon>
        <taxon>Magnoliopsida</taxon>
        <taxon>Liliopsida</taxon>
        <taxon>Poales</taxon>
        <taxon>Poaceae</taxon>
        <taxon>BOP clade</taxon>
        <taxon>Pooideae</taxon>
        <taxon>Triticodae</taxon>
        <taxon>Triticeae</taxon>
        <taxon>Triticinae</taxon>
        <taxon>Triticum</taxon>
    </lineage>
</organism>
<gene>
    <name evidence="2" type="ORF">CFC21_071855</name>
</gene>
<feature type="region of interest" description="Disordered" evidence="1">
    <location>
        <begin position="84"/>
        <end position="141"/>
    </location>
</feature>
<evidence type="ECO:0000256" key="1">
    <source>
        <dbReference type="SAM" id="MobiDB-lite"/>
    </source>
</evidence>
<reference evidence="2" key="2">
    <citation type="submission" date="2020-03" db="EMBL/GenBank/DDBJ databases">
        <title>The second near-complete assembly of the hexaploid bread wheat (Triticum aestivum) genome.</title>
        <authorList>
            <person name="Zimin A.V."/>
            <person name="Puiu D."/>
            <person name="Shumante A."/>
            <person name="Alonge M."/>
            <person name="Salzberg S.L."/>
        </authorList>
    </citation>
    <scope>NUCLEOTIDE SEQUENCE</scope>
    <source>
        <tissue evidence="2">Leaf</tissue>
    </source>
</reference>
<feature type="non-terminal residue" evidence="2">
    <location>
        <position position="141"/>
    </location>
</feature>
<reference evidence="2" key="1">
    <citation type="journal article" date="2017" name="Gigascience">
        <title>The first near-complete assembly of the hexaploid bread wheat genome, Triticum aestivum.</title>
        <authorList>
            <person name="Zimin A.V."/>
            <person name="Puiu D."/>
            <person name="Hall R."/>
            <person name="Kingan S."/>
            <person name="Clavijo B.J."/>
            <person name="Salzberg S.L."/>
        </authorList>
    </citation>
    <scope>NUCLEOTIDE SEQUENCE</scope>
    <source>
        <tissue evidence="2">Leaf</tissue>
    </source>
</reference>
<sequence length="141" mass="16230">MRRTLRVGSMDLLLPISSVPPISCCSLTPRAAAARRHGLPLPQLRVLQLLLASRRHKQSLPQRLALRTSAAGRRRCIPNGVRVGEKNRKPQREIFRKEIFREKTRKENTITTPQRENLRNKNLQRENTRKDSTPSRRGSLP</sequence>
<dbReference type="EMBL" id="CM022224">
    <property type="protein sequence ID" value="KAF7065783.1"/>
    <property type="molecule type" value="Genomic_DNA"/>
</dbReference>
<dbReference type="AlphaFoldDB" id="A0A9R1HIP4"/>
<comment type="caution">
    <text evidence="2">The sequence shown here is derived from an EMBL/GenBank/DDBJ whole genome shotgun (WGS) entry which is preliminary data.</text>
</comment>
<feature type="compositionally biased region" description="Basic and acidic residues" evidence="1">
    <location>
        <begin position="84"/>
        <end position="108"/>
    </location>
</feature>
<feature type="compositionally biased region" description="Basic and acidic residues" evidence="1">
    <location>
        <begin position="116"/>
        <end position="134"/>
    </location>
</feature>
<evidence type="ECO:0000313" key="2">
    <source>
        <dbReference type="EMBL" id="KAF7065783.1"/>
    </source>
</evidence>
<accession>A0A9R1HIP4</accession>
<proteinExistence type="predicted"/>